<keyword evidence="3" id="KW-1185">Reference proteome</keyword>
<feature type="region of interest" description="Disordered" evidence="1">
    <location>
        <begin position="1"/>
        <end position="96"/>
    </location>
</feature>
<dbReference type="AlphaFoldDB" id="A0AAV7T4H8"/>
<name>A0AAV7T4H8_PLEWA</name>
<proteinExistence type="predicted"/>
<comment type="caution">
    <text evidence="2">The sequence shown here is derived from an EMBL/GenBank/DDBJ whole genome shotgun (WGS) entry which is preliminary data.</text>
</comment>
<reference evidence="2" key="1">
    <citation type="journal article" date="2022" name="bioRxiv">
        <title>Sequencing and chromosome-scale assembly of the giantPleurodeles waltlgenome.</title>
        <authorList>
            <person name="Brown T."/>
            <person name="Elewa A."/>
            <person name="Iarovenko S."/>
            <person name="Subramanian E."/>
            <person name="Araus A.J."/>
            <person name="Petzold A."/>
            <person name="Susuki M."/>
            <person name="Suzuki K.-i.T."/>
            <person name="Hayashi T."/>
            <person name="Toyoda A."/>
            <person name="Oliveira C."/>
            <person name="Osipova E."/>
            <person name="Leigh N.D."/>
            <person name="Simon A."/>
            <person name="Yun M.H."/>
        </authorList>
    </citation>
    <scope>NUCLEOTIDE SEQUENCE</scope>
    <source>
        <strain evidence="2">20211129_DDA</strain>
        <tissue evidence="2">Liver</tissue>
    </source>
</reference>
<evidence type="ECO:0000313" key="2">
    <source>
        <dbReference type="EMBL" id="KAJ1170996.1"/>
    </source>
</evidence>
<sequence length="96" mass="10767">MFPVAQPGANRKDQRHRDAAQASTQGLRWQDQGEAGSERSKEEKRHLEPRKEETPMRLQRAACQEIQEGHRRETGIDGRTPASGHTSQPGPEEGRG</sequence>
<feature type="compositionally biased region" description="Basic and acidic residues" evidence="1">
    <location>
        <begin position="10"/>
        <end position="19"/>
    </location>
</feature>
<accession>A0AAV7T4H8</accession>
<dbReference type="Proteomes" id="UP001066276">
    <property type="component" value="Chromosome 4_1"/>
</dbReference>
<feature type="compositionally biased region" description="Basic and acidic residues" evidence="1">
    <location>
        <begin position="36"/>
        <end position="55"/>
    </location>
</feature>
<evidence type="ECO:0000313" key="3">
    <source>
        <dbReference type="Proteomes" id="UP001066276"/>
    </source>
</evidence>
<dbReference type="EMBL" id="JANPWB010000007">
    <property type="protein sequence ID" value="KAJ1170996.1"/>
    <property type="molecule type" value="Genomic_DNA"/>
</dbReference>
<gene>
    <name evidence="2" type="ORF">NDU88_002867</name>
</gene>
<feature type="compositionally biased region" description="Basic and acidic residues" evidence="1">
    <location>
        <begin position="67"/>
        <end position="76"/>
    </location>
</feature>
<protein>
    <submittedName>
        <fullName evidence="2">Uncharacterized protein</fullName>
    </submittedName>
</protein>
<organism evidence="2 3">
    <name type="scientific">Pleurodeles waltl</name>
    <name type="common">Iberian ribbed newt</name>
    <dbReference type="NCBI Taxonomy" id="8319"/>
    <lineage>
        <taxon>Eukaryota</taxon>
        <taxon>Metazoa</taxon>
        <taxon>Chordata</taxon>
        <taxon>Craniata</taxon>
        <taxon>Vertebrata</taxon>
        <taxon>Euteleostomi</taxon>
        <taxon>Amphibia</taxon>
        <taxon>Batrachia</taxon>
        <taxon>Caudata</taxon>
        <taxon>Salamandroidea</taxon>
        <taxon>Salamandridae</taxon>
        <taxon>Pleurodelinae</taxon>
        <taxon>Pleurodeles</taxon>
    </lineage>
</organism>
<evidence type="ECO:0000256" key="1">
    <source>
        <dbReference type="SAM" id="MobiDB-lite"/>
    </source>
</evidence>